<reference evidence="1 2" key="1">
    <citation type="submission" date="2020-08" db="EMBL/GenBank/DDBJ databases">
        <title>Genomic Encyclopedia of Type Strains, Phase III (KMG-III): the genomes of soil and plant-associated and newly described type strains.</title>
        <authorList>
            <person name="Whitman W."/>
        </authorList>
    </citation>
    <scope>NUCLEOTIDE SEQUENCE [LARGE SCALE GENOMIC DNA]</scope>
    <source>
        <strain evidence="1 2">CECT 7015</strain>
    </source>
</reference>
<proteinExistence type="predicted"/>
<dbReference type="Proteomes" id="UP000554520">
    <property type="component" value="Unassembled WGS sequence"/>
</dbReference>
<evidence type="ECO:0000313" key="1">
    <source>
        <dbReference type="EMBL" id="MBB3145312.1"/>
    </source>
</evidence>
<accession>A0A839U8K7</accession>
<dbReference type="AlphaFoldDB" id="A0A839U8K7"/>
<protein>
    <submittedName>
        <fullName evidence="1">Uncharacterized protein</fullName>
    </submittedName>
</protein>
<name>A0A839U8K7_9HYPH</name>
<evidence type="ECO:0000313" key="2">
    <source>
        <dbReference type="Proteomes" id="UP000554520"/>
    </source>
</evidence>
<gene>
    <name evidence="1" type="ORF">FHS21_001717</name>
</gene>
<keyword evidence="2" id="KW-1185">Reference proteome</keyword>
<dbReference type="EMBL" id="JACHXN010000004">
    <property type="protein sequence ID" value="MBB3145312.1"/>
    <property type="molecule type" value="Genomic_DNA"/>
</dbReference>
<organism evidence="1 2">
    <name type="scientific">Phyllobacterium trifolii</name>
    <dbReference type="NCBI Taxonomy" id="300193"/>
    <lineage>
        <taxon>Bacteria</taxon>
        <taxon>Pseudomonadati</taxon>
        <taxon>Pseudomonadota</taxon>
        <taxon>Alphaproteobacteria</taxon>
        <taxon>Hyphomicrobiales</taxon>
        <taxon>Phyllobacteriaceae</taxon>
        <taxon>Phyllobacterium</taxon>
    </lineage>
</organism>
<comment type="caution">
    <text evidence="1">The sequence shown here is derived from an EMBL/GenBank/DDBJ whole genome shotgun (WGS) entry which is preliminary data.</text>
</comment>
<sequence>MNNHLIIHPDGSLMRFFALPVLTDFNVRCAPVLKNRTSLLVRLNS</sequence>